<name>A0AA35JL47_SACUV</name>
<evidence type="ECO:0000313" key="2">
    <source>
        <dbReference type="Proteomes" id="UP001162090"/>
    </source>
</evidence>
<accession>A0AA35JL47</accession>
<evidence type="ECO:0000313" key="1">
    <source>
        <dbReference type="EMBL" id="CAI4065169.1"/>
    </source>
</evidence>
<organism evidence="1 2">
    <name type="scientific">Saccharomyces uvarum</name>
    <name type="common">Yeast</name>
    <name type="synonym">Saccharomyces bayanus var. uvarum</name>
    <dbReference type="NCBI Taxonomy" id="230603"/>
    <lineage>
        <taxon>Eukaryota</taxon>
        <taxon>Fungi</taxon>
        <taxon>Dikarya</taxon>
        <taxon>Ascomycota</taxon>
        <taxon>Saccharomycotina</taxon>
        <taxon>Saccharomycetes</taxon>
        <taxon>Saccharomycetales</taxon>
        <taxon>Saccharomycetaceae</taxon>
        <taxon>Saccharomyces</taxon>
    </lineage>
</organism>
<dbReference type="EMBL" id="OX365920">
    <property type="protein sequence ID" value="CAI4065169.1"/>
    <property type="molecule type" value="Genomic_DNA"/>
</dbReference>
<proteinExistence type="predicted"/>
<sequence>MEFPVNAGKGDAVLFLGCLYHVASASDTLEVRIARYFFLSQGYLEQEENLHFGTDLKSSNMPLDTWQLLGLKISEPYCGHIKSKTSCEP</sequence>
<dbReference type="AlphaFoldDB" id="A0AA35JL47"/>
<dbReference type="Proteomes" id="UP001162090">
    <property type="component" value="Chromosome 9"/>
</dbReference>
<reference evidence="1" key="1">
    <citation type="submission" date="2022-10" db="EMBL/GenBank/DDBJ databases">
        <authorList>
            <person name="Byrne P K."/>
        </authorList>
    </citation>
    <scope>NUCLEOTIDE SEQUENCE</scope>
    <source>
        <strain evidence="1">CBS7001</strain>
    </source>
</reference>
<dbReference type="Gene3D" id="2.60.120.620">
    <property type="entry name" value="q2cbj1_9rhob like domain"/>
    <property type="match status" value="1"/>
</dbReference>
<gene>
    <name evidence="1" type="primary">SUVC09G0030</name>
    <name evidence="1" type="ORF">SUVC_09G0030</name>
</gene>
<protein>
    <submittedName>
        <fullName evidence="1">Uncharacterized protein</fullName>
    </submittedName>
</protein>